<protein>
    <submittedName>
        <fullName evidence="2">Uncharacterized protein</fullName>
    </submittedName>
</protein>
<comment type="caution">
    <text evidence="2">The sequence shown here is derived from an EMBL/GenBank/DDBJ whole genome shotgun (WGS) entry which is preliminary data.</text>
</comment>
<evidence type="ECO:0000313" key="2">
    <source>
        <dbReference type="EMBL" id="KAL0565949.1"/>
    </source>
</evidence>
<keyword evidence="1" id="KW-0732">Signal</keyword>
<organism evidence="2 3">
    <name type="scientific">Marasmius crinis-equi</name>
    <dbReference type="NCBI Taxonomy" id="585013"/>
    <lineage>
        <taxon>Eukaryota</taxon>
        <taxon>Fungi</taxon>
        <taxon>Dikarya</taxon>
        <taxon>Basidiomycota</taxon>
        <taxon>Agaricomycotina</taxon>
        <taxon>Agaricomycetes</taxon>
        <taxon>Agaricomycetidae</taxon>
        <taxon>Agaricales</taxon>
        <taxon>Marasmiineae</taxon>
        <taxon>Marasmiaceae</taxon>
        <taxon>Marasmius</taxon>
    </lineage>
</organism>
<sequence>MRFILPATLAIVAIIKAGALVPEVHLSDKLGIFNAIISLVRPNKVESVGNLAKH</sequence>
<accession>A0ABR3ESU9</accession>
<feature type="chain" id="PRO_5045044681" evidence="1">
    <location>
        <begin position="20"/>
        <end position="54"/>
    </location>
</feature>
<evidence type="ECO:0000313" key="3">
    <source>
        <dbReference type="Proteomes" id="UP001465976"/>
    </source>
</evidence>
<name>A0ABR3ESU9_9AGAR</name>
<feature type="signal peptide" evidence="1">
    <location>
        <begin position="1"/>
        <end position="19"/>
    </location>
</feature>
<gene>
    <name evidence="2" type="ORF">V5O48_016064</name>
</gene>
<reference evidence="2 3" key="1">
    <citation type="submission" date="2024-02" db="EMBL/GenBank/DDBJ databases">
        <title>A draft genome for the cacao thread blight pathogen Marasmius crinis-equi.</title>
        <authorList>
            <person name="Cohen S.P."/>
            <person name="Baruah I.K."/>
            <person name="Amoako-Attah I."/>
            <person name="Bukari Y."/>
            <person name="Meinhardt L.W."/>
            <person name="Bailey B.A."/>
        </authorList>
    </citation>
    <scope>NUCLEOTIDE SEQUENCE [LARGE SCALE GENOMIC DNA]</scope>
    <source>
        <strain evidence="2 3">GH-76</strain>
    </source>
</reference>
<proteinExistence type="predicted"/>
<dbReference type="Proteomes" id="UP001465976">
    <property type="component" value="Unassembled WGS sequence"/>
</dbReference>
<evidence type="ECO:0000256" key="1">
    <source>
        <dbReference type="SAM" id="SignalP"/>
    </source>
</evidence>
<keyword evidence="3" id="KW-1185">Reference proteome</keyword>
<dbReference type="EMBL" id="JBAHYK010002060">
    <property type="protein sequence ID" value="KAL0565949.1"/>
    <property type="molecule type" value="Genomic_DNA"/>
</dbReference>